<dbReference type="GO" id="GO:0051301">
    <property type="term" value="P:cell division"/>
    <property type="evidence" value="ECO:0007669"/>
    <property type="project" value="InterPro"/>
</dbReference>
<dbReference type="AlphaFoldDB" id="A0A6J0BJ65"/>
<dbReference type="InParanoid" id="A0A6J0BJ65"/>
<dbReference type="RefSeq" id="XP_015514586.2">
    <property type="nucleotide sequence ID" value="XM_015659100.2"/>
</dbReference>
<proteinExistence type="inferred from homology"/>
<dbReference type="Pfam" id="PF07160">
    <property type="entry name" value="SKA1"/>
    <property type="match status" value="1"/>
</dbReference>
<protein>
    <recommendedName>
        <fullName evidence="2">SKA complex subunit 1</fullName>
    </recommendedName>
    <alternativeName>
        <fullName evidence="3">Spindle and kinetochore-associated protein 1</fullName>
    </alternativeName>
</protein>
<dbReference type="InterPro" id="IPR042031">
    <property type="entry name" value="SKA1_MBD_sf"/>
</dbReference>
<keyword evidence="5" id="KW-1185">Reference proteome</keyword>
<comment type="similarity">
    <text evidence="1">Belongs to the SKA1 family.</text>
</comment>
<dbReference type="GO" id="GO:0031110">
    <property type="term" value="P:regulation of microtubule polymerization or depolymerization"/>
    <property type="evidence" value="ECO:0007669"/>
    <property type="project" value="TreeGrafter"/>
</dbReference>
<evidence type="ECO:0000256" key="2">
    <source>
        <dbReference type="ARBA" id="ARBA00047182"/>
    </source>
</evidence>
<name>A0A6J0BJ65_NEOLC</name>
<keyword evidence="4" id="KW-0175">Coiled coil</keyword>
<dbReference type="GO" id="GO:0005876">
    <property type="term" value="C:spindle microtubule"/>
    <property type="evidence" value="ECO:0007669"/>
    <property type="project" value="TreeGrafter"/>
</dbReference>
<organism evidence="6">
    <name type="scientific">Neodiprion lecontei</name>
    <name type="common">Redheaded pine sawfly</name>
    <dbReference type="NCBI Taxonomy" id="441921"/>
    <lineage>
        <taxon>Eukaryota</taxon>
        <taxon>Metazoa</taxon>
        <taxon>Ecdysozoa</taxon>
        <taxon>Arthropoda</taxon>
        <taxon>Hexapoda</taxon>
        <taxon>Insecta</taxon>
        <taxon>Pterygota</taxon>
        <taxon>Neoptera</taxon>
        <taxon>Endopterygota</taxon>
        <taxon>Hymenoptera</taxon>
        <taxon>Tenthredinoidea</taxon>
        <taxon>Diprionidae</taxon>
        <taxon>Diprioninae</taxon>
        <taxon>Neodiprion</taxon>
    </lineage>
</organism>
<evidence type="ECO:0000313" key="5">
    <source>
        <dbReference type="Proteomes" id="UP000829291"/>
    </source>
</evidence>
<dbReference type="KEGG" id="nlo:107220488"/>
<reference evidence="6" key="1">
    <citation type="submission" date="2025-08" db="UniProtKB">
        <authorList>
            <consortium name="RefSeq"/>
        </authorList>
    </citation>
    <scope>IDENTIFICATION</scope>
    <source>
        <tissue evidence="6">Thorax and Abdomen</tissue>
    </source>
</reference>
<dbReference type="InterPro" id="IPR009829">
    <property type="entry name" value="SKA1"/>
</dbReference>
<dbReference type="GO" id="GO:0007059">
    <property type="term" value="P:chromosome segregation"/>
    <property type="evidence" value="ECO:0007669"/>
    <property type="project" value="InterPro"/>
</dbReference>
<dbReference type="Proteomes" id="UP000829291">
    <property type="component" value="Chromosome 4"/>
</dbReference>
<evidence type="ECO:0000256" key="1">
    <source>
        <dbReference type="ARBA" id="ARBA00006836"/>
    </source>
</evidence>
<dbReference type="PANTHER" id="PTHR28573">
    <property type="entry name" value="SPINDLE AND KINETOCHORE-ASSOCIATED PROTEIN 1"/>
    <property type="match status" value="1"/>
</dbReference>
<dbReference type="GO" id="GO:0000940">
    <property type="term" value="C:outer kinetochore"/>
    <property type="evidence" value="ECO:0007669"/>
    <property type="project" value="TreeGrafter"/>
</dbReference>
<evidence type="ECO:0000313" key="6">
    <source>
        <dbReference type="RefSeq" id="XP_015514586.2"/>
    </source>
</evidence>
<dbReference type="PANTHER" id="PTHR28573:SF1">
    <property type="entry name" value="SPINDLE AND KINETOCHORE-ASSOCIATED PROTEIN 1"/>
    <property type="match status" value="1"/>
</dbReference>
<gene>
    <name evidence="6" type="primary">LOC107220488</name>
</gene>
<dbReference type="GO" id="GO:0072686">
    <property type="term" value="C:mitotic spindle"/>
    <property type="evidence" value="ECO:0007669"/>
    <property type="project" value="TreeGrafter"/>
</dbReference>
<feature type="coiled-coil region" evidence="4">
    <location>
        <begin position="72"/>
        <end position="109"/>
    </location>
</feature>
<dbReference type="Gene3D" id="1.10.10.1890">
    <property type="entry name" value="Ska1 microtubule binding domain-like"/>
    <property type="match status" value="1"/>
</dbReference>
<accession>A0A6J0BJ65</accession>
<dbReference type="GeneID" id="107220488"/>
<dbReference type="GO" id="GO:0000278">
    <property type="term" value="P:mitotic cell cycle"/>
    <property type="evidence" value="ECO:0007669"/>
    <property type="project" value="TreeGrafter"/>
</dbReference>
<evidence type="ECO:0000256" key="3">
    <source>
        <dbReference type="ARBA" id="ARBA00047202"/>
    </source>
</evidence>
<sequence length="296" mass="34266">MFLKHRECSPKVFRKYFLILSTMAESVEDVLIEHETKLEQLTIATTLIQNKKVIASELSEVQESTFSLLSAISSAKSDLKELRKKNEELVNLVENLKKLNNRISHMENNIPPQLLYDYANVVKEREYIKVQPNMQSTHSLEIDSLEDVFEETSRNSVKDCKKTLFNEPEIFPRLKPISTKEFELIPKYMIGRQSLDTINRFVSTINDVLKAKYSLLALGKNGAKKKGELNLYMHYKMQESVDTGERVYFFTAEDYQNHTTMKLDKTKLNLLTVLRHCKRLCNPKGAKTAQYTVVTT</sequence>
<dbReference type="OrthoDB" id="5962at2759"/>
<evidence type="ECO:0000256" key="4">
    <source>
        <dbReference type="SAM" id="Coils"/>
    </source>
</evidence>
<dbReference type="GO" id="GO:0008017">
    <property type="term" value="F:microtubule binding"/>
    <property type="evidence" value="ECO:0007669"/>
    <property type="project" value="InterPro"/>
</dbReference>